<dbReference type="CDD" id="cd21134">
    <property type="entry name" value="YTH"/>
    <property type="match status" value="1"/>
</dbReference>
<dbReference type="EMBL" id="JALJOQ010000098">
    <property type="protein sequence ID" value="KAK9798506.1"/>
    <property type="molecule type" value="Genomic_DNA"/>
</dbReference>
<feature type="compositionally biased region" description="Low complexity" evidence="1">
    <location>
        <begin position="69"/>
        <end position="95"/>
    </location>
</feature>
<dbReference type="PROSITE" id="PS50882">
    <property type="entry name" value="YTH"/>
    <property type="match status" value="1"/>
</dbReference>
<dbReference type="GO" id="GO:0005654">
    <property type="term" value="C:nucleoplasm"/>
    <property type="evidence" value="ECO:0007669"/>
    <property type="project" value="TreeGrafter"/>
</dbReference>
<evidence type="ECO:0000256" key="1">
    <source>
        <dbReference type="SAM" id="MobiDB-lite"/>
    </source>
</evidence>
<feature type="domain" description="YTH" evidence="2">
    <location>
        <begin position="104"/>
        <end position="235"/>
    </location>
</feature>
<comment type="caution">
    <text evidence="3">The sequence shown here is derived from an EMBL/GenBank/DDBJ whole genome shotgun (WGS) entry which is preliminary data.</text>
</comment>
<keyword evidence="4" id="KW-1185">Reference proteome</keyword>
<feature type="region of interest" description="Disordered" evidence="1">
    <location>
        <begin position="25"/>
        <end position="95"/>
    </location>
</feature>
<dbReference type="GO" id="GO:0000398">
    <property type="term" value="P:mRNA splicing, via spliceosome"/>
    <property type="evidence" value="ECO:0007669"/>
    <property type="project" value="TreeGrafter"/>
</dbReference>
<feature type="region of interest" description="Disordered" evidence="1">
    <location>
        <begin position="1"/>
        <end position="20"/>
    </location>
</feature>
<dbReference type="Pfam" id="PF04146">
    <property type="entry name" value="YTH"/>
    <property type="match status" value="1"/>
</dbReference>
<dbReference type="InterPro" id="IPR007275">
    <property type="entry name" value="YTH_domain"/>
</dbReference>
<feature type="compositionally biased region" description="Basic and acidic residues" evidence="1">
    <location>
        <begin position="1"/>
        <end position="19"/>
    </location>
</feature>
<evidence type="ECO:0000313" key="3">
    <source>
        <dbReference type="EMBL" id="KAK9798506.1"/>
    </source>
</evidence>
<gene>
    <name evidence="3" type="ORF">WJX73_004432</name>
</gene>
<dbReference type="PANTHER" id="PTHR12357">
    <property type="entry name" value="YTH YT521-B HOMOLOGY DOMAIN-CONTAINING"/>
    <property type="match status" value="1"/>
</dbReference>
<organism evidence="3 4">
    <name type="scientific">Symbiochloris irregularis</name>
    <dbReference type="NCBI Taxonomy" id="706552"/>
    <lineage>
        <taxon>Eukaryota</taxon>
        <taxon>Viridiplantae</taxon>
        <taxon>Chlorophyta</taxon>
        <taxon>core chlorophytes</taxon>
        <taxon>Trebouxiophyceae</taxon>
        <taxon>Trebouxiales</taxon>
        <taxon>Trebouxiaceae</taxon>
        <taxon>Symbiochloris</taxon>
    </lineage>
</organism>
<feature type="compositionally biased region" description="Basic residues" evidence="1">
    <location>
        <begin position="452"/>
        <end position="463"/>
    </location>
</feature>
<protein>
    <recommendedName>
        <fullName evidence="2">YTH domain-containing protein</fullName>
    </recommendedName>
</protein>
<name>A0AAW1NZ63_9CHLO</name>
<evidence type="ECO:0000259" key="2">
    <source>
        <dbReference type="PROSITE" id="PS50882"/>
    </source>
</evidence>
<feature type="region of interest" description="Disordered" evidence="1">
    <location>
        <begin position="439"/>
        <end position="492"/>
    </location>
</feature>
<feature type="compositionally biased region" description="Basic residues" evidence="1">
    <location>
        <begin position="472"/>
        <end position="486"/>
    </location>
</feature>
<feature type="compositionally biased region" description="Basic and acidic residues" evidence="1">
    <location>
        <begin position="441"/>
        <end position="451"/>
    </location>
</feature>
<feature type="region of interest" description="Disordered" evidence="1">
    <location>
        <begin position="238"/>
        <end position="291"/>
    </location>
</feature>
<dbReference type="Gene3D" id="3.10.590.10">
    <property type="entry name" value="ph1033 like domains"/>
    <property type="match status" value="1"/>
</dbReference>
<dbReference type="Proteomes" id="UP001465755">
    <property type="component" value="Unassembled WGS sequence"/>
</dbReference>
<accession>A0AAW1NZ63</accession>
<reference evidence="3 4" key="1">
    <citation type="journal article" date="2024" name="Nat. Commun.">
        <title>Phylogenomics reveals the evolutionary origins of lichenization in chlorophyte algae.</title>
        <authorList>
            <person name="Puginier C."/>
            <person name="Libourel C."/>
            <person name="Otte J."/>
            <person name="Skaloud P."/>
            <person name="Haon M."/>
            <person name="Grisel S."/>
            <person name="Petersen M."/>
            <person name="Berrin J.G."/>
            <person name="Delaux P.M."/>
            <person name="Dal Grande F."/>
            <person name="Keller J."/>
        </authorList>
    </citation>
    <scope>NUCLEOTIDE SEQUENCE [LARGE SCALE GENOMIC DNA]</scope>
    <source>
        <strain evidence="3 4">SAG 2036</strain>
    </source>
</reference>
<feature type="region of interest" description="Disordered" evidence="1">
    <location>
        <begin position="359"/>
        <end position="412"/>
    </location>
</feature>
<sequence length="621" mass="66322">MGDREGSPERITDLLRQDDYMFEEEAPTPTAERAQSNKEAAFGGAAAGLNTQPSNATKRVPIPIPKPAAPASAPNGNGVASDGGAAASGSAPASMSELLGSGPRRFFIIKSNTAFNIDLSVEHGIWATQRHNEEKLNAAFRAGSTVLLVFSVNGSGHFQGYAKMVTLVNRQRHSNWENGVSMGGTFDIDWIRRYDLPFQDTEGLYNPLNENKPVKICRDGQDLPNDLGERLIQLMEDGAEVNGIPRPKKPNKPPPNPRNGGQQPFMNRGGGRGGPRGPPGMGAGIRPPRGMDGFPMGMMGGRPPMGMRPMMHPMMHPMMMQGMRPMRMQPEFGGGGDFGFMNMGGGGNPMMFMDGGFNGGSGGSFPGARNLPRPPVGPPPDEDTPMFPRQVSAGPSGGSGRGPMGRGSMDVDDELEDPQALMYKAMMSGDMGAMQRVMARASDRSGGDERSRRRGDRHRRSRSRSYSPDRRSRSKRRGRSRSRSRSRSRDRTSFANMSYEDYVAFFNKMKGRSGSSSASASAAGNPMMQMMQMFAAQQQGGAGGMGAAAAGPSAMGGMMGAGNAGSSAMGASGVGGAAGGSFSANDLTEDQYVRVWEEYCKTAGQPFDPVALRQMYRQHKG</sequence>
<dbReference type="GO" id="GO:0003729">
    <property type="term" value="F:mRNA binding"/>
    <property type="evidence" value="ECO:0007669"/>
    <property type="project" value="TreeGrafter"/>
</dbReference>
<evidence type="ECO:0000313" key="4">
    <source>
        <dbReference type="Proteomes" id="UP001465755"/>
    </source>
</evidence>
<proteinExistence type="predicted"/>
<feature type="compositionally biased region" description="Gly residues" evidence="1">
    <location>
        <begin position="268"/>
        <end position="283"/>
    </location>
</feature>
<dbReference type="PANTHER" id="PTHR12357:SF3">
    <property type="entry name" value="YTH DOMAIN-CONTAINING PROTEIN 1"/>
    <property type="match status" value="1"/>
</dbReference>
<feature type="compositionally biased region" description="Gly residues" evidence="1">
    <location>
        <begin position="395"/>
        <end position="405"/>
    </location>
</feature>
<dbReference type="InterPro" id="IPR045168">
    <property type="entry name" value="YTH_prot"/>
</dbReference>
<dbReference type="AlphaFoldDB" id="A0AAW1NZ63"/>
<dbReference type="GO" id="GO:1990247">
    <property type="term" value="F:N6-methyladenosine-containing RNA reader activity"/>
    <property type="evidence" value="ECO:0007669"/>
    <property type="project" value="TreeGrafter"/>
</dbReference>
<dbReference type="GO" id="GO:0048024">
    <property type="term" value="P:regulation of mRNA splicing, via spliceosome"/>
    <property type="evidence" value="ECO:0007669"/>
    <property type="project" value="TreeGrafter"/>
</dbReference>